<feature type="transmembrane region" description="Helical" evidence="6">
    <location>
        <begin position="367"/>
        <end position="384"/>
    </location>
</feature>
<feature type="transmembrane region" description="Helical" evidence="6">
    <location>
        <begin position="92"/>
        <end position="112"/>
    </location>
</feature>
<comment type="subcellular location">
    <subcellularLocation>
        <location evidence="1">Cell membrane</location>
        <topology evidence="1">Multi-pass membrane protein</topology>
    </subcellularLocation>
</comment>
<dbReference type="CDD" id="cd06173">
    <property type="entry name" value="MFS_MefA_like"/>
    <property type="match status" value="1"/>
</dbReference>
<feature type="transmembrane region" description="Helical" evidence="6">
    <location>
        <begin position="155"/>
        <end position="175"/>
    </location>
</feature>
<feature type="transmembrane region" description="Helical" evidence="6">
    <location>
        <begin position="325"/>
        <end position="346"/>
    </location>
</feature>
<feature type="transmembrane region" description="Helical" evidence="6">
    <location>
        <begin position="118"/>
        <end position="143"/>
    </location>
</feature>
<organism evidence="7 8">
    <name type="scientific">Uliginosibacterium silvisoli</name>
    <dbReference type="NCBI Taxonomy" id="3114758"/>
    <lineage>
        <taxon>Bacteria</taxon>
        <taxon>Pseudomonadati</taxon>
        <taxon>Pseudomonadota</taxon>
        <taxon>Betaproteobacteria</taxon>
        <taxon>Rhodocyclales</taxon>
        <taxon>Zoogloeaceae</taxon>
        <taxon>Uliginosibacterium</taxon>
    </lineage>
</organism>
<feature type="transmembrane region" description="Helical" evidence="6">
    <location>
        <begin position="234"/>
        <end position="256"/>
    </location>
</feature>
<keyword evidence="5 6" id="KW-0472">Membrane</keyword>
<evidence type="ECO:0000313" key="8">
    <source>
        <dbReference type="Proteomes" id="UP001331561"/>
    </source>
</evidence>
<keyword evidence="8" id="KW-1185">Reference proteome</keyword>
<sequence>MPFLPSLLNRFAPIGSLWRDRDFMRVFQANTLSVLGTAVTQMALPLTAVQLLHASASDMGVLAACQLLPFVLGLPAGVWIDRSRKRRLAIGFDLFAALGLALVPIGFAAGLLSLPLLWLVGAMVSTNEAIGGSALQVFITNLVGRERLVLANSKLSAAASASMVIGPALAAALVALVGAPLAITADAASFLVSAWLIWRIRSDEAVNTDAQRASVLAEVWEGLRLIWRTPMLRGLVWVVAVWIPLNDSFKALYVLHAARNLQLDASDIALINALGAIGGLVGAALAHRMERRLGIRGTLVCGVILGGCGYALYALPSAHMAHANWAAGLALMVMDCGAAMYVVNYLSLRQAVTPDALLGRMVTSMRFLTIALAPLGTILIGHAGDAFGLVPIFAGIGATCVLLGFAAWRWLPSAVPSTSPH</sequence>
<evidence type="ECO:0000256" key="6">
    <source>
        <dbReference type="SAM" id="Phobius"/>
    </source>
</evidence>
<dbReference type="InterPro" id="IPR011701">
    <property type="entry name" value="MFS"/>
</dbReference>
<feature type="transmembrane region" description="Helical" evidence="6">
    <location>
        <begin position="29"/>
        <end position="53"/>
    </location>
</feature>
<dbReference type="RefSeq" id="WP_327599158.1">
    <property type="nucleotide sequence ID" value="NZ_JAYXHS010000002.1"/>
</dbReference>
<protein>
    <submittedName>
        <fullName evidence="7">MFS transporter</fullName>
    </submittedName>
</protein>
<dbReference type="PANTHER" id="PTHR23513:SF6">
    <property type="entry name" value="MAJOR FACILITATOR SUPERFAMILY ASSOCIATED DOMAIN-CONTAINING PROTEIN"/>
    <property type="match status" value="1"/>
</dbReference>
<evidence type="ECO:0000313" key="7">
    <source>
        <dbReference type="EMBL" id="MEC5386184.1"/>
    </source>
</evidence>
<evidence type="ECO:0000256" key="4">
    <source>
        <dbReference type="ARBA" id="ARBA00022989"/>
    </source>
</evidence>
<dbReference type="Pfam" id="PF07690">
    <property type="entry name" value="MFS_1"/>
    <property type="match status" value="1"/>
</dbReference>
<feature type="transmembrane region" description="Helical" evidence="6">
    <location>
        <begin position="293"/>
        <end position="313"/>
    </location>
</feature>
<dbReference type="Proteomes" id="UP001331561">
    <property type="component" value="Unassembled WGS sequence"/>
</dbReference>
<proteinExistence type="predicted"/>
<gene>
    <name evidence="7" type="ORF">VVD49_10635</name>
</gene>
<reference evidence="7 8" key="1">
    <citation type="submission" date="2024-01" db="EMBL/GenBank/DDBJ databases">
        <title>Uliginosibacterium soil sp. nov.</title>
        <authorList>
            <person name="Lv Y."/>
        </authorList>
    </citation>
    <scope>NUCLEOTIDE SEQUENCE [LARGE SCALE GENOMIC DNA]</scope>
    <source>
        <strain evidence="7 8">H3</strain>
    </source>
</reference>
<dbReference type="SUPFAM" id="SSF103473">
    <property type="entry name" value="MFS general substrate transporter"/>
    <property type="match status" value="1"/>
</dbReference>
<dbReference type="Gene3D" id="1.20.1250.20">
    <property type="entry name" value="MFS general substrate transporter like domains"/>
    <property type="match status" value="1"/>
</dbReference>
<keyword evidence="3 6" id="KW-0812">Transmembrane</keyword>
<dbReference type="InterPro" id="IPR036259">
    <property type="entry name" value="MFS_trans_sf"/>
</dbReference>
<feature type="transmembrane region" description="Helical" evidence="6">
    <location>
        <begin position="181"/>
        <end position="198"/>
    </location>
</feature>
<feature type="transmembrane region" description="Helical" evidence="6">
    <location>
        <begin position="59"/>
        <end position="80"/>
    </location>
</feature>
<evidence type="ECO:0000256" key="5">
    <source>
        <dbReference type="ARBA" id="ARBA00023136"/>
    </source>
</evidence>
<dbReference type="PANTHER" id="PTHR23513">
    <property type="entry name" value="INTEGRAL MEMBRANE EFFLUX PROTEIN-RELATED"/>
    <property type="match status" value="1"/>
</dbReference>
<dbReference type="EMBL" id="JAYXHS010000002">
    <property type="protein sequence ID" value="MEC5386184.1"/>
    <property type="molecule type" value="Genomic_DNA"/>
</dbReference>
<keyword evidence="2" id="KW-1003">Cell membrane</keyword>
<evidence type="ECO:0000256" key="2">
    <source>
        <dbReference type="ARBA" id="ARBA00022475"/>
    </source>
</evidence>
<name>A0ABU6K2M7_9RHOO</name>
<comment type="caution">
    <text evidence="7">The sequence shown here is derived from an EMBL/GenBank/DDBJ whole genome shotgun (WGS) entry which is preliminary data.</text>
</comment>
<feature type="transmembrane region" description="Helical" evidence="6">
    <location>
        <begin position="390"/>
        <end position="411"/>
    </location>
</feature>
<feature type="transmembrane region" description="Helical" evidence="6">
    <location>
        <begin position="268"/>
        <end position="286"/>
    </location>
</feature>
<keyword evidence="4 6" id="KW-1133">Transmembrane helix</keyword>
<evidence type="ECO:0000256" key="1">
    <source>
        <dbReference type="ARBA" id="ARBA00004651"/>
    </source>
</evidence>
<accession>A0ABU6K2M7</accession>
<evidence type="ECO:0000256" key="3">
    <source>
        <dbReference type="ARBA" id="ARBA00022692"/>
    </source>
</evidence>